<feature type="transmembrane region" description="Helical" evidence="1">
    <location>
        <begin position="16"/>
        <end position="37"/>
    </location>
</feature>
<name>A0A1H4E0N4_9SPHI</name>
<protein>
    <submittedName>
        <fullName evidence="2">Uncharacterized protein</fullName>
    </submittedName>
</protein>
<evidence type="ECO:0000313" key="2">
    <source>
        <dbReference type="EMBL" id="SEA78614.1"/>
    </source>
</evidence>
<reference evidence="2 3" key="1">
    <citation type="submission" date="2016-10" db="EMBL/GenBank/DDBJ databases">
        <authorList>
            <person name="de Groot N.N."/>
        </authorList>
    </citation>
    <scope>NUCLEOTIDE SEQUENCE [LARGE SCALE GENOMIC DNA]</scope>
    <source>
        <strain evidence="2 3">DSM 19033</strain>
    </source>
</reference>
<evidence type="ECO:0000313" key="3">
    <source>
        <dbReference type="Proteomes" id="UP000198850"/>
    </source>
</evidence>
<dbReference type="AlphaFoldDB" id="A0A1H4E0N4"/>
<accession>A0A1H4E0N4</accession>
<keyword evidence="1" id="KW-1133">Transmembrane helix</keyword>
<keyword evidence="1" id="KW-0472">Membrane</keyword>
<evidence type="ECO:0000256" key="1">
    <source>
        <dbReference type="SAM" id="Phobius"/>
    </source>
</evidence>
<keyword evidence="1" id="KW-0812">Transmembrane</keyword>
<gene>
    <name evidence="2" type="ORF">SAMN05443550_105194</name>
</gene>
<organism evidence="2 3">
    <name type="scientific">Pedobacter hartonius</name>
    <dbReference type="NCBI Taxonomy" id="425514"/>
    <lineage>
        <taxon>Bacteria</taxon>
        <taxon>Pseudomonadati</taxon>
        <taxon>Bacteroidota</taxon>
        <taxon>Sphingobacteriia</taxon>
        <taxon>Sphingobacteriales</taxon>
        <taxon>Sphingobacteriaceae</taxon>
        <taxon>Pedobacter</taxon>
    </lineage>
</organism>
<dbReference type="Proteomes" id="UP000198850">
    <property type="component" value="Unassembled WGS sequence"/>
</dbReference>
<keyword evidence="3" id="KW-1185">Reference proteome</keyword>
<proteinExistence type="predicted"/>
<dbReference type="EMBL" id="FNRA01000005">
    <property type="protein sequence ID" value="SEA78614.1"/>
    <property type="molecule type" value="Genomic_DNA"/>
</dbReference>
<dbReference type="STRING" id="425514.SAMN05443550_105194"/>
<sequence>MPNQIESPGYNSRSLFFLYIKAAILLILLCFTGMAGAQTHKINFVHHTVENGLSQSSVLSIAQDGLEFICCIQKY</sequence>